<feature type="non-terminal residue" evidence="9">
    <location>
        <position position="255"/>
    </location>
</feature>
<gene>
    <name evidence="9" type="ORF">HK097_003785</name>
</gene>
<evidence type="ECO:0000259" key="8">
    <source>
        <dbReference type="Pfam" id="PF03315"/>
    </source>
</evidence>
<dbReference type="GO" id="GO:0046872">
    <property type="term" value="F:metal ion binding"/>
    <property type="evidence" value="ECO:0007669"/>
    <property type="project" value="UniProtKB-KW"/>
</dbReference>
<dbReference type="InterPro" id="IPR051318">
    <property type="entry name" value="Fe-S_L-Ser"/>
</dbReference>
<dbReference type="SUPFAM" id="SSF143548">
    <property type="entry name" value="Serine metabolism enzymes domain"/>
    <property type="match status" value="1"/>
</dbReference>
<feature type="domain" description="Serine dehydratase beta chain" evidence="8">
    <location>
        <begin position="1"/>
        <end position="134"/>
    </location>
</feature>
<dbReference type="Gene3D" id="3.30.1330.90">
    <property type="entry name" value="D-3-phosphoglycerate dehydrogenase, domain 3"/>
    <property type="match status" value="1"/>
</dbReference>
<dbReference type="EMBL" id="JADGJD010001918">
    <property type="protein sequence ID" value="KAJ3036604.1"/>
    <property type="molecule type" value="Genomic_DNA"/>
</dbReference>
<evidence type="ECO:0000256" key="1">
    <source>
        <dbReference type="ARBA" id="ARBA00001966"/>
    </source>
</evidence>
<organism evidence="9 10">
    <name type="scientific">Rhizophlyctis rosea</name>
    <dbReference type="NCBI Taxonomy" id="64517"/>
    <lineage>
        <taxon>Eukaryota</taxon>
        <taxon>Fungi</taxon>
        <taxon>Fungi incertae sedis</taxon>
        <taxon>Chytridiomycota</taxon>
        <taxon>Chytridiomycota incertae sedis</taxon>
        <taxon>Chytridiomycetes</taxon>
        <taxon>Rhizophlyctidales</taxon>
        <taxon>Rhizophlyctidaceae</taxon>
        <taxon>Rhizophlyctis</taxon>
    </lineage>
</organism>
<keyword evidence="4" id="KW-0479">Metal-binding</keyword>
<dbReference type="PANTHER" id="PTHR30182">
    <property type="entry name" value="L-SERINE DEHYDRATASE"/>
    <property type="match status" value="1"/>
</dbReference>
<dbReference type="GO" id="GO:0003941">
    <property type="term" value="F:L-serine ammonia-lyase activity"/>
    <property type="evidence" value="ECO:0007669"/>
    <property type="project" value="InterPro"/>
</dbReference>
<dbReference type="PANTHER" id="PTHR30182:SF1">
    <property type="entry name" value="L-SERINE DEHYDRATASE 1"/>
    <property type="match status" value="1"/>
</dbReference>
<evidence type="ECO:0000313" key="9">
    <source>
        <dbReference type="EMBL" id="KAJ3036604.1"/>
    </source>
</evidence>
<keyword evidence="10" id="KW-1185">Reference proteome</keyword>
<dbReference type="InterPro" id="IPR005131">
    <property type="entry name" value="Ser_deHydtase_bsu"/>
</dbReference>
<dbReference type="InterPro" id="IPR029009">
    <property type="entry name" value="ASB_dom_sf"/>
</dbReference>
<evidence type="ECO:0000256" key="2">
    <source>
        <dbReference type="ARBA" id="ARBA00022432"/>
    </source>
</evidence>
<evidence type="ECO:0000256" key="5">
    <source>
        <dbReference type="ARBA" id="ARBA00023004"/>
    </source>
</evidence>
<keyword evidence="5" id="KW-0408">Iron</keyword>
<keyword evidence="7" id="KW-0456">Lyase</keyword>
<dbReference type="AlphaFoldDB" id="A0AAD5S3B7"/>
<name>A0AAD5S3B7_9FUNG</name>
<reference evidence="9" key="1">
    <citation type="submission" date="2020-05" db="EMBL/GenBank/DDBJ databases">
        <title>Phylogenomic resolution of chytrid fungi.</title>
        <authorList>
            <person name="Stajich J.E."/>
            <person name="Amses K."/>
            <person name="Simmons R."/>
            <person name="Seto K."/>
            <person name="Myers J."/>
            <person name="Bonds A."/>
            <person name="Quandt C.A."/>
            <person name="Barry K."/>
            <person name="Liu P."/>
            <person name="Grigoriev I."/>
            <person name="Longcore J.E."/>
            <person name="James T.Y."/>
        </authorList>
    </citation>
    <scope>NUCLEOTIDE SEQUENCE</scope>
    <source>
        <strain evidence="9">JEL0318</strain>
    </source>
</reference>
<keyword evidence="2" id="KW-0312">Gluconeogenesis</keyword>
<dbReference type="GO" id="GO:0006094">
    <property type="term" value="P:gluconeogenesis"/>
    <property type="evidence" value="ECO:0007669"/>
    <property type="project" value="UniProtKB-KW"/>
</dbReference>
<sequence length="255" mass="28544">MRAARFFVEDLKSLKVLDKVGALRAELYGSLALTGEGHGTLDAVLMGLEGETPESVDTTSIIPRSHQIHTSKTLKINGTHQITFNPTLHLLLHRDKSLPEHPNGMRFSAFSQTGDLLATNEYFSIGGGFVVNEQTKTSENVYYMDTRLDHAQKVPKEVVEAAEKVDLFGNLPSSHAEQRKQAFAKRRSQKTIVATLPFTTAEELLKVCTRENLSIAEVVYRNEVQWRSPKEVRSRVLNIWNVMDHSISNGITAEE</sequence>
<keyword evidence="6" id="KW-0411">Iron-sulfur</keyword>
<dbReference type="FunFam" id="3.30.1330.90:FF:000001">
    <property type="entry name" value="L-serine ammonia-lyase 1"/>
    <property type="match status" value="1"/>
</dbReference>
<evidence type="ECO:0000256" key="7">
    <source>
        <dbReference type="ARBA" id="ARBA00023239"/>
    </source>
</evidence>
<evidence type="ECO:0000313" key="10">
    <source>
        <dbReference type="Proteomes" id="UP001212841"/>
    </source>
</evidence>
<protein>
    <recommendedName>
        <fullName evidence="8">Serine dehydratase beta chain domain-containing protein</fullName>
    </recommendedName>
</protein>
<dbReference type="Proteomes" id="UP001212841">
    <property type="component" value="Unassembled WGS sequence"/>
</dbReference>
<dbReference type="Pfam" id="PF03315">
    <property type="entry name" value="SDH_beta"/>
    <property type="match status" value="1"/>
</dbReference>
<evidence type="ECO:0000256" key="4">
    <source>
        <dbReference type="ARBA" id="ARBA00022723"/>
    </source>
</evidence>
<keyword evidence="3" id="KW-0004">4Fe-4S</keyword>
<evidence type="ECO:0000256" key="6">
    <source>
        <dbReference type="ARBA" id="ARBA00023014"/>
    </source>
</evidence>
<accession>A0AAD5S3B7</accession>
<proteinExistence type="predicted"/>
<dbReference type="GO" id="GO:0051539">
    <property type="term" value="F:4 iron, 4 sulfur cluster binding"/>
    <property type="evidence" value="ECO:0007669"/>
    <property type="project" value="UniProtKB-KW"/>
</dbReference>
<comment type="caution">
    <text evidence="9">The sequence shown here is derived from an EMBL/GenBank/DDBJ whole genome shotgun (WGS) entry which is preliminary data.</text>
</comment>
<evidence type="ECO:0000256" key="3">
    <source>
        <dbReference type="ARBA" id="ARBA00022485"/>
    </source>
</evidence>
<comment type="cofactor">
    <cofactor evidence="1">
        <name>[4Fe-4S] cluster</name>
        <dbReference type="ChEBI" id="CHEBI:49883"/>
    </cofactor>
</comment>